<proteinExistence type="predicted"/>
<dbReference type="OrthoDB" id="2282137at2759"/>
<evidence type="ECO:0000256" key="1">
    <source>
        <dbReference type="SAM" id="Phobius"/>
    </source>
</evidence>
<evidence type="ECO:0000313" key="3">
    <source>
        <dbReference type="EMBL" id="ORZ16486.1"/>
    </source>
</evidence>
<dbReference type="Proteomes" id="UP000193560">
    <property type="component" value="Unassembled WGS sequence"/>
</dbReference>
<feature type="transmembrane region" description="Helical" evidence="1">
    <location>
        <begin position="143"/>
        <end position="163"/>
    </location>
</feature>
<reference evidence="3 4" key="1">
    <citation type="submission" date="2016-07" db="EMBL/GenBank/DDBJ databases">
        <title>Pervasive Adenine N6-methylation of Active Genes in Fungi.</title>
        <authorList>
            <consortium name="DOE Joint Genome Institute"/>
            <person name="Mondo S.J."/>
            <person name="Dannebaum R.O."/>
            <person name="Kuo R.C."/>
            <person name="Labutti K."/>
            <person name="Haridas S."/>
            <person name="Kuo A."/>
            <person name="Salamov A."/>
            <person name="Ahrendt S.R."/>
            <person name="Lipzen A."/>
            <person name="Sullivan W."/>
            <person name="Andreopoulos W.B."/>
            <person name="Clum A."/>
            <person name="Lindquist E."/>
            <person name="Daum C."/>
            <person name="Ramamoorthy G.K."/>
            <person name="Gryganskyi A."/>
            <person name="Culley D."/>
            <person name="Magnuson J.K."/>
            <person name="James T.Y."/>
            <person name="O'Malley M.A."/>
            <person name="Stajich J.E."/>
            <person name="Spatafora J.W."/>
            <person name="Visel A."/>
            <person name="Grigoriev I.V."/>
        </authorList>
    </citation>
    <scope>NUCLEOTIDE SEQUENCE [LARGE SCALE GENOMIC DNA]</scope>
    <source>
        <strain evidence="3 4">NRRL 1336</strain>
    </source>
</reference>
<protein>
    <recommendedName>
        <fullName evidence="5">Ser-Thr-rich glycosyl-phosphatidyl-inositol-anchored membrane family-domain-containing protein</fullName>
    </recommendedName>
</protein>
<feature type="signal peptide" evidence="2">
    <location>
        <begin position="1"/>
        <end position="20"/>
    </location>
</feature>
<feature type="chain" id="PRO_5011987355" description="Ser-Thr-rich glycosyl-phosphatidyl-inositol-anchored membrane family-domain-containing protein" evidence="2">
    <location>
        <begin position="21"/>
        <end position="164"/>
    </location>
</feature>
<keyword evidence="1" id="KW-1133">Transmembrane helix</keyword>
<evidence type="ECO:0000256" key="2">
    <source>
        <dbReference type="SAM" id="SignalP"/>
    </source>
</evidence>
<gene>
    <name evidence="3" type="ORF">BCR42DRAFT_415155</name>
</gene>
<accession>A0A1X2IIR5</accession>
<keyword evidence="4" id="KW-1185">Reference proteome</keyword>
<organism evidence="3 4">
    <name type="scientific">Absidia repens</name>
    <dbReference type="NCBI Taxonomy" id="90262"/>
    <lineage>
        <taxon>Eukaryota</taxon>
        <taxon>Fungi</taxon>
        <taxon>Fungi incertae sedis</taxon>
        <taxon>Mucoromycota</taxon>
        <taxon>Mucoromycotina</taxon>
        <taxon>Mucoromycetes</taxon>
        <taxon>Mucorales</taxon>
        <taxon>Cunninghamellaceae</taxon>
        <taxon>Absidia</taxon>
    </lineage>
</organism>
<keyword evidence="1" id="KW-0812">Transmembrane</keyword>
<keyword evidence="1" id="KW-0472">Membrane</keyword>
<comment type="caution">
    <text evidence="3">The sequence shown here is derived from an EMBL/GenBank/DDBJ whole genome shotgun (WGS) entry which is preliminary data.</text>
</comment>
<dbReference type="EMBL" id="MCGE01000011">
    <property type="protein sequence ID" value="ORZ16486.1"/>
    <property type="molecule type" value="Genomic_DNA"/>
</dbReference>
<keyword evidence="2" id="KW-0732">Signal</keyword>
<evidence type="ECO:0000313" key="4">
    <source>
        <dbReference type="Proteomes" id="UP000193560"/>
    </source>
</evidence>
<dbReference type="AlphaFoldDB" id="A0A1X2IIR5"/>
<evidence type="ECO:0008006" key="5">
    <source>
        <dbReference type="Google" id="ProtNLM"/>
    </source>
</evidence>
<sequence>MSALLHLTLLFSLMLVLVKAQVGPVVISPENNATVAAGKPLKIEYSYPNLGPGTYTVDVNLWKDASASEPMQNLVTGFSVPDGASNGTNLQFNTNATISVDMPSNLTDTFYLTLHQHVQIQSGNAPTVRSAPLMLHSAAMTHLPQSLSVLLVIALGAFGFSLVM</sequence>
<name>A0A1X2IIR5_9FUNG</name>